<keyword evidence="4" id="KW-0732">Signal</keyword>
<keyword evidence="9" id="KW-1185">Reference proteome</keyword>
<keyword evidence="5 7" id="KW-0378">Hydrolase</keyword>
<reference evidence="8 9" key="1">
    <citation type="journal article" date="2013" name="Genome Announc.">
        <title>Draft Genome Sequence of Winogradskyella psychrotolerans RS-3T, Isolated from the Marine Transect of Kongsfjorden, Ny-Alesund, Svalbard, Arctic Ocean.</title>
        <authorList>
            <person name="Kumar Pinnaka A."/>
            <person name="Ara S."/>
            <person name="Singh A."/>
            <person name="Shivaji S."/>
        </authorList>
    </citation>
    <scope>NUCLEOTIDE SEQUENCE [LARGE SCALE GENOMIC DNA]</scope>
    <source>
        <strain evidence="8 9">RS-3</strain>
    </source>
</reference>
<keyword evidence="2 7" id="KW-0031">Aminopeptidase</keyword>
<gene>
    <name evidence="8" type="ORF">ADIWIN_0073</name>
</gene>
<organism evidence="8 9">
    <name type="scientific">Winogradskyella psychrotolerans RS-3</name>
    <dbReference type="NCBI Taxonomy" id="641526"/>
    <lineage>
        <taxon>Bacteria</taxon>
        <taxon>Pseudomonadati</taxon>
        <taxon>Bacteroidota</taxon>
        <taxon>Flavobacteriia</taxon>
        <taxon>Flavobacteriales</taxon>
        <taxon>Flavobacteriaceae</taxon>
        <taxon>Winogradskyella</taxon>
    </lineage>
</organism>
<evidence type="ECO:0000256" key="5">
    <source>
        <dbReference type="ARBA" id="ARBA00022801"/>
    </source>
</evidence>
<dbReference type="PANTHER" id="PTHR38469">
    <property type="entry name" value="PERIPLASMIC PEPTIDASE SUBFAMILY S1B"/>
    <property type="match status" value="1"/>
</dbReference>
<dbReference type="SUPFAM" id="SSF50494">
    <property type="entry name" value="Trypsin-like serine proteases"/>
    <property type="match status" value="1"/>
</dbReference>
<dbReference type="GO" id="GO:0070009">
    <property type="term" value="F:serine-type aminopeptidase activity"/>
    <property type="evidence" value="ECO:0007669"/>
    <property type="project" value="UniProtKB-UniRule"/>
</dbReference>
<dbReference type="InterPro" id="IPR019500">
    <property type="entry name" value="Pep_S46"/>
</dbReference>
<dbReference type="Pfam" id="PF10459">
    <property type="entry name" value="Peptidase_S46"/>
    <property type="match status" value="1"/>
</dbReference>
<keyword evidence="3 7" id="KW-0645">Protease</keyword>
<dbReference type="GO" id="GO:0043171">
    <property type="term" value="P:peptide catabolic process"/>
    <property type="evidence" value="ECO:0007669"/>
    <property type="project" value="UniProtKB-UniRule"/>
</dbReference>
<name>S7VXN2_9FLAO</name>
<dbReference type="AlphaFoldDB" id="S7VXN2"/>
<sequence>MAIFKTINMKKISLTIIAFIISFSSVMANEGMWFLMHIERLNHRDMQKMGLQLTPEEIYSVNNQSLKDAIVQFNGGCTASIVSDSGLVLTNHHCGYDAIAELSTAEQNHLKNGYWAGSLAEEMKPESLYVRFFVRMDDVSKRMLAQVNDSMSEKERSAALNKEIAKIEQENSEGGKYTVSVRSFYQGNEFYYFVYEDYKDVRLVGTPPENVGKFGGDTDNWEWPRHTGDFSLFRVYADAEGNPADYSTDNVPLKAKYHLPVNIDGVEENDFAMILGYPGRTNRWMPAQGVEQNVKFAYPAWVEGSKLSMDVMKKYMDADESVNLMYASGYAGIANYWKNRAGMIDALTQHKTVEKKSKTEAKFNKWANKKANKAMYGDVISNINTYYSLTNEKAKQTNYLLGILRSSKFAVLPYRVGSALKQYVGANEAERANLLPRLEAFIESSYEDYHLPLEKEILAKQLGLLASKSNYSLPELVAELGQKNDNDFTAYTNAIFDLSLFSSKEGALAFLQYPDEAILENDPMFKLSNQLLDKYRESPEALEQPENDFEASFRLLVKGLRESGLSDIQYPDANSTLRLSYGKVRALPADKRNDAKVNNYTTFKGMIKKYKPNDSEFDLDQSMLDIYEKKDYGRYANERGELSVNFLTDNDITGGNSGSPVVNGKGELIGLAFDGNIEAMAGDVIFDKDLQRTINVDIRYVLWLIDKYSNAKHIVDELTIITTK</sequence>
<evidence type="ECO:0000256" key="6">
    <source>
        <dbReference type="ARBA" id="ARBA00022825"/>
    </source>
</evidence>
<dbReference type="GO" id="GO:0008239">
    <property type="term" value="F:dipeptidyl-peptidase activity"/>
    <property type="evidence" value="ECO:0007669"/>
    <property type="project" value="UniProtKB-UniRule"/>
</dbReference>
<dbReference type="Gene3D" id="2.40.10.10">
    <property type="entry name" value="Trypsin-like serine proteases"/>
    <property type="match status" value="1"/>
</dbReference>
<evidence type="ECO:0000256" key="3">
    <source>
        <dbReference type="ARBA" id="ARBA00022670"/>
    </source>
</evidence>
<evidence type="ECO:0000256" key="7">
    <source>
        <dbReference type="RuleBase" id="RU366067"/>
    </source>
</evidence>
<dbReference type="eggNOG" id="COG3591">
    <property type="taxonomic scope" value="Bacteria"/>
</dbReference>
<comment type="function">
    <text evidence="7">Catalyzes the removal of dipeptides from the N-terminus of oligopeptides.</text>
</comment>
<evidence type="ECO:0000256" key="1">
    <source>
        <dbReference type="ARBA" id="ARBA00010491"/>
    </source>
</evidence>
<evidence type="ECO:0000256" key="2">
    <source>
        <dbReference type="ARBA" id="ARBA00022438"/>
    </source>
</evidence>
<dbReference type="PANTHER" id="PTHR38469:SF1">
    <property type="entry name" value="PERIPLASMIC PEPTIDASE SUBFAMILY S1B"/>
    <property type="match status" value="1"/>
</dbReference>
<comment type="similarity">
    <text evidence="1 7">Belongs to the peptidase S46 family.</text>
</comment>
<dbReference type="EC" id="3.4.14.-" evidence="7"/>
<keyword evidence="6 7" id="KW-0720">Serine protease</keyword>
<protein>
    <recommendedName>
        <fullName evidence="7">Dipeptidyl-peptidase</fullName>
        <ecNumber evidence="7">3.4.14.-</ecNumber>
    </recommendedName>
</protein>
<dbReference type="EMBL" id="ATMR01000004">
    <property type="protein sequence ID" value="EPR74911.1"/>
    <property type="molecule type" value="Genomic_DNA"/>
</dbReference>
<comment type="caution">
    <text evidence="8">The sequence shown here is derived from an EMBL/GenBank/DDBJ whole genome shotgun (WGS) entry which is preliminary data.</text>
</comment>
<dbReference type="Proteomes" id="UP000014962">
    <property type="component" value="Unassembled WGS sequence"/>
</dbReference>
<accession>S7VXN2</accession>
<evidence type="ECO:0000313" key="8">
    <source>
        <dbReference type="EMBL" id="EPR74911.1"/>
    </source>
</evidence>
<proteinExistence type="inferred from homology"/>
<dbReference type="PATRIC" id="fig|641526.4.peg.72"/>
<dbReference type="GO" id="GO:0006508">
    <property type="term" value="P:proteolysis"/>
    <property type="evidence" value="ECO:0007669"/>
    <property type="project" value="UniProtKB-KW"/>
</dbReference>
<evidence type="ECO:0000313" key="9">
    <source>
        <dbReference type="Proteomes" id="UP000014962"/>
    </source>
</evidence>
<dbReference type="InterPro" id="IPR009003">
    <property type="entry name" value="Peptidase_S1_PA"/>
</dbReference>
<evidence type="ECO:0000256" key="4">
    <source>
        <dbReference type="ARBA" id="ARBA00022729"/>
    </source>
</evidence>
<dbReference type="STRING" id="641526.ADIWIN_0073"/>
<dbReference type="InterPro" id="IPR043504">
    <property type="entry name" value="Peptidase_S1_PA_chymotrypsin"/>
</dbReference>